<feature type="compositionally biased region" description="Basic and acidic residues" evidence="1">
    <location>
        <begin position="326"/>
        <end position="342"/>
    </location>
</feature>
<dbReference type="EMBL" id="HBFS01012412">
    <property type="protein sequence ID" value="CAD8915273.1"/>
    <property type="molecule type" value="Transcribed_RNA"/>
</dbReference>
<feature type="compositionally biased region" description="Basic and acidic residues" evidence="1">
    <location>
        <begin position="67"/>
        <end position="77"/>
    </location>
</feature>
<organism evidence="2">
    <name type="scientific">Bicosoecida sp. CB-2014</name>
    <dbReference type="NCBI Taxonomy" id="1486930"/>
    <lineage>
        <taxon>Eukaryota</taxon>
        <taxon>Sar</taxon>
        <taxon>Stramenopiles</taxon>
        <taxon>Bigyra</taxon>
        <taxon>Opalozoa</taxon>
        <taxon>Bicosoecida</taxon>
    </lineage>
</organism>
<protein>
    <submittedName>
        <fullName evidence="2">Uncharacterized protein</fullName>
    </submittedName>
</protein>
<feature type="region of interest" description="Disordered" evidence="1">
    <location>
        <begin position="233"/>
        <end position="349"/>
    </location>
</feature>
<feature type="region of interest" description="Disordered" evidence="1">
    <location>
        <begin position="1"/>
        <end position="120"/>
    </location>
</feature>
<name>A0A7S1CDY8_9STRA</name>
<feature type="compositionally biased region" description="Low complexity" evidence="1">
    <location>
        <begin position="300"/>
        <end position="316"/>
    </location>
</feature>
<evidence type="ECO:0000256" key="1">
    <source>
        <dbReference type="SAM" id="MobiDB-lite"/>
    </source>
</evidence>
<reference evidence="2" key="1">
    <citation type="submission" date="2021-01" db="EMBL/GenBank/DDBJ databases">
        <authorList>
            <person name="Corre E."/>
            <person name="Pelletier E."/>
            <person name="Niang G."/>
            <person name="Scheremetjew M."/>
            <person name="Finn R."/>
            <person name="Kale V."/>
            <person name="Holt S."/>
            <person name="Cochrane G."/>
            <person name="Meng A."/>
            <person name="Brown T."/>
            <person name="Cohen L."/>
        </authorList>
    </citation>
    <scope>NUCLEOTIDE SEQUENCE</scope>
    <source>
        <strain evidence="2">Ms1</strain>
    </source>
</reference>
<sequence>MSGAGKRGASPAEAPIDKLVRQHFSSPEMQALAQRALGAGASDAIGAQQHQALPLTEGESDEDWGDVDVRGAFDRAAVHGVPPASVGVRGDDGDKSDASSPDAFDWGDGDPSDSEAAGNADAAYAPAPGAASTGVNVLSALGALADDSDDDWGDVGFDDAARRSTAAAPVAASLGPLSGLHAAGVEGLVSVAPSGISTSAVVGDVVFNPVTGVWEGNEDADEMREFDAAIGHEGNDLLPRHGNSRASTPQRSVGRDVARTAPQPPSVSQQATRTRYARPGGASKGGTASARGKSNARRPAGAARTSLSPAAAAAASHHGKRSGVGDARRKALRRAEKGHDSLMRPWSARGGSLPVAPIDVREIALERVVSDAKRIRQLETEVARLSSLLRTAR</sequence>
<dbReference type="AlphaFoldDB" id="A0A7S1CDY8"/>
<gene>
    <name evidence="2" type="ORF">BSP0115_LOCUS8530</name>
</gene>
<evidence type="ECO:0000313" key="2">
    <source>
        <dbReference type="EMBL" id="CAD8915273.1"/>
    </source>
</evidence>
<feature type="compositionally biased region" description="Low complexity" evidence="1">
    <location>
        <begin position="30"/>
        <end position="41"/>
    </location>
</feature>
<accession>A0A7S1CDY8</accession>
<proteinExistence type="predicted"/>